<dbReference type="CDD" id="cd03801">
    <property type="entry name" value="GT4_PimA-like"/>
    <property type="match status" value="1"/>
</dbReference>
<evidence type="ECO:0000259" key="1">
    <source>
        <dbReference type="Pfam" id="PF00534"/>
    </source>
</evidence>
<evidence type="ECO:0000313" key="4">
    <source>
        <dbReference type="Proteomes" id="UP000601041"/>
    </source>
</evidence>
<name>A0ABM8PKH6_9HYPH</name>
<dbReference type="SUPFAM" id="SSF53756">
    <property type="entry name" value="UDP-Glycosyltransferase/glycogen phosphorylase"/>
    <property type="match status" value="1"/>
</dbReference>
<dbReference type="Pfam" id="PF13439">
    <property type="entry name" value="Glyco_transf_4"/>
    <property type="match status" value="1"/>
</dbReference>
<dbReference type="Proteomes" id="UP000601041">
    <property type="component" value="Unassembled WGS sequence"/>
</dbReference>
<accession>A0ABM8PKH6</accession>
<evidence type="ECO:0000259" key="2">
    <source>
        <dbReference type="Pfam" id="PF13439"/>
    </source>
</evidence>
<keyword evidence="4" id="KW-1185">Reference proteome</keyword>
<dbReference type="InterPro" id="IPR001296">
    <property type="entry name" value="Glyco_trans_1"/>
</dbReference>
<gene>
    <name evidence="3" type="ORF">RHAB21_02317</name>
</gene>
<organism evidence="3 4">
    <name type="scientific">Pseudorhizobium halotolerans</name>
    <dbReference type="NCBI Taxonomy" id="1233081"/>
    <lineage>
        <taxon>Bacteria</taxon>
        <taxon>Pseudomonadati</taxon>
        <taxon>Pseudomonadota</taxon>
        <taxon>Alphaproteobacteria</taxon>
        <taxon>Hyphomicrobiales</taxon>
        <taxon>Rhizobiaceae</taxon>
        <taxon>Rhizobium/Agrobacterium group</taxon>
        <taxon>Pseudorhizobium</taxon>
    </lineage>
</organism>
<dbReference type="Pfam" id="PF00534">
    <property type="entry name" value="Glycos_transf_1"/>
    <property type="match status" value="1"/>
</dbReference>
<feature type="domain" description="Glycosyl transferase family 1" evidence="1">
    <location>
        <begin position="243"/>
        <end position="339"/>
    </location>
</feature>
<sequence length="371" mass="40445">MTQQWSSVRDMRLLMTVDAIGGVWRYAMDLAAELRDHGVETVFACLGPAPSAQKVEEAEQVGQLVHLDAPLDWLVSAESDLSDVPRLIAELGREVGADVLHLNLPSQAAEIPTDLPVVAVSHSCVVTWFAGVRRQPVPPDWLWQQDLNRRGFERADVVVSPSHSHARMVAQAYGSIPAMRVIHNGSRLENLLAEKTDMVFAAGRWWDDGKNGRVLDAAAAATRWPVIMAGANEGPGGQYAPIAHAQHRGELPYADTISLMRRARIVVSPSVYEPFGLAALEAARAGAALVLSDIETYRELWDGCACFADPDDPEAFIEAINRLADDADLRAMLAVKAYDRSLDFTIGAQARAMAEIYAELRTSNNTLTAAE</sequence>
<dbReference type="EMBL" id="CABFWE030000005">
    <property type="protein sequence ID" value="CAD7034874.1"/>
    <property type="molecule type" value="Genomic_DNA"/>
</dbReference>
<protein>
    <submittedName>
        <fullName evidence="3">Glycosyl transferase</fullName>
    </submittedName>
</protein>
<feature type="domain" description="Glycosyltransferase subfamily 4-like N-terminal" evidence="2">
    <location>
        <begin position="20"/>
        <end position="185"/>
    </location>
</feature>
<dbReference type="InterPro" id="IPR028098">
    <property type="entry name" value="Glyco_trans_4-like_N"/>
</dbReference>
<dbReference type="GO" id="GO:0016740">
    <property type="term" value="F:transferase activity"/>
    <property type="evidence" value="ECO:0007669"/>
    <property type="project" value="UniProtKB-KW"/>
</dbReference>
<comment type="caution">
    <text evidence="3">The sequence shown here is derived from an EMBL/GenBank/DDBJ whole genome shotgun (WGS) entry which is preliminary data.</text>
</comment>
<dbReference type="Gene3D" id="3.40.50.2000">
    <property type="entry name" value="Glycogen Phosphorylase B"/>
    <property type="match status" value="2"/>
</dbReference>
<dbReference type="PANTHER" id="PTHR12526">
    <property type="entry name" value="GLYCOSYLTRANSFERASE"/>
    <property type="match status" value="1"/>
</dbReference>
<reference evidence="3 4" key="1">
    <citation type="submission" date="2020-11" db="EMBL/GenBank/DDBJ databases">
        <authorList>
            <person name="Lassalle F."/>
        </authorList>
    </citation>
    <scope>NUCLEOTIDE SEQUENCE [LARGE SCALE GENOMIC DNA]</scope>
    <source>
        <strain evidence="3 4">AB21</strain>
    </source>
</reference>
<proteinExistence type="predicted"/>
<evidence type="ECO:0000313" key="3">
    <source>
        <dbReference type="EMBL" id="CAD7034874.1"/>
    </source>
</evidence>
<keyword evidence="3" id="KW-0808">Transferase</keyword>